<sequence>MRRPSDLENKNPADSPLQRLGARPSSSRLLLSVSGHARARAPRDVSCTYCLSCHWDVASCTGYVARSLTEKDNLKRSRLPNKDTILARVSLVLAQLRDTVQDNDVDTSCYSDCRRGCGGRCGSSARAKCDGGNNKAVAAEDVEFQLPVRAGKVA</sequence>
<name>A0AAE1CK72_9GAST</name>
<evidence type="ECO:0000313" key="3">
    <source>
        <dbReference type="Proteomes" id="UP001283361"/>
    </source>
</evidence>
<reference evidence="2" key="1">
    <citation type="journal article" date="2023" name="G3 (Bethesda)">
        <title>A reference genome for the long-term kleptoplast-retaining sea slug Elysia crispata morphotype clarki.</title>
        <authorList>
            <person name="Eastman K.E."/>
            <person name="Pendleton A.L."/>
            <person name="Shaikh M.A."/>
            <person name="Suttiyut T."/>
            <person name="Ogas R."/>
            <person name="Tomko P."/>
            <person name="Gavelis G."/>
            <person name="Widhalm J.R."/>
            <person name="Wisecaver J.H."/>
        </authorList>
    </citation>
    <scope>NUCLEOTIDE SEQUENCE</scope>
    <source>
        <strain evidence="2">ECLA1</strain>
    </source>
</reference>
<evidence type="ECO:0000256" key="1">
    <source>
        <dbReference type="SAM" id="MobiDB-lite"/>
    </source>
</evidence>
<dbReference type="Proteomes" id="UP001283361">
    <property type="component" value="Unassembled WGS sequence"/>
</dbReference>
<accession>A0AAE1CK72</accession>
<protein>
    <submittedName>
        <fullName evidence="2">Uncharacterized protein</fullName>
    </submittedName>
</protein>
<evidence type="ECO:0000313" key="2">
    <source>
        <dbReference type="EMBL" id="KAK3702744.1"/>
    </source>
</evidence>
<dbReference type="AlphaFoldDB" id="A0AAE1CK72"/>
<proteinExistence type="predicted"/>
<feature type="region of interest" description="Disordered" evidence="1">
    <location>
        <begin position="1"/>
        <end position="25"/>
    </location>
</feature>
<comment type="caution">
    <text evidence="2">The sequence shown here is derived from an EMBL/GenBank/DDBJ whole genome shotgun (WGS) entry which is preliminary data.</text>
</comment>
<organism evidence="2 3">
    <name type="scientific">Elysia crispata</name>
    <name type="common">lettuce slug</name>
    <dbReference type="NCBI Taxonomy" id="231223"/>
    <lineage>
        <taxon>Eukaryota</taxon>
        <taxon>Metazoa</taxon>
        <taxon>Spiralia</taxon>
        <taxon>Lophotrochozoa</taxon>
        <taxon>Mollusca</taxon>
        <taxon>Gastropoda</taxon>
        <taxon>Heterobranchia</taxon>
        <taxon>Euthyneura</taxon>
        <taxon>Panpulmonata</taxon>
        <taxon>Sacoglossa</taxon>
        <taxon>Placobranchoidea</taxon>
        <taxon>Plakobranchidae</taxon>
        <taxon>Elysia</taxon>
    </lineage>
</organism>
<gene>
    <name evidence="2" type="ORF">RRG08_042729</name>
</gene>
<keyword evidence="3" id="KW-1185">Reference proteome</keyword>
<dbReference type="EMBL" id="JAWDGP010007852">
    <property type="protein sequence ID" value="KAK3702744.1"/>
    <property type="molecule type" value="Genomic_DNA"/>
</dbReference>
<feature type="compositionally biased region" description="Basic and acidic residues" evidence="1">
    <location>
        <begin position="1"/>
        <end position="11"/>
    </location>
</feature>